<keyword evidence="2" id="KW-1185">Reference proteome</keyword>
<dbReference type="EMBL" id="HF679132">
    <property type="protein sequence ID" value="CCU55870.1"/>
    <property type="molecule type" value="Genomic_DNA"/>
</dbReference>
<proteinExistence type="predicted"/>
<protein>
    <submittedName>
        <fullName evidence="1">Uncharacterized protein</fullName>
    </submittedName>
</protein>
<evidence type="ECO:0000313" key="2">
    <source>
        <dbReference type="Proteomes" id="UP000792220"/>
    </source>
</evidence>
<name>A0A916KQ98_CBEPV</name>
<sequence>MSTSNSTSTTDSEDEHIKEIPIKSKSKQENILFALSQIENANDELRKEIYDVIKNARNRNTHPYHKLFTFLQYNYTRINIEKDYLTLEECRSLINIMLKSMIFLSFKSDILYYKESDIYYNDILPD</sequence>
<dbReference type="Proteomes" id="UP000792220">
    <property type="component" value="Genome"/>
</dbReference>
<dbReference type="RefSeq" id="YP_008004372.1">
    <property type="nucleotide sequence ID" value="NC_021248.1"/>
</dbReference>
<reference evidence="1" key="1">
    <citation type="journal article" date="2013" name="J. Virol.">
        <title>New Insights into the Evolution of Entomopoxvirinae from the Complete Genome Sequences of Four Entomopoxviruses Infecting Adoxophyes honmai, Choristoneura biennis, Choristoneura rosaceana, and Mythimna separata.</title>
        <authorList>
            <person name="Theze J."/>
            <person name="Takatsuka J."/>
            <person name="Li Z."/>
            <person name="Gallais J."/>
            <person name="Doucet D."/>
            <person name="Arif B."/>
            <person name="Nakai M."/>
            <person name="Herniou E.A."/>
        </authorList>
    </citation>
    <scope>NUCLEOTIDE SEQUENCE</scope>
</reference>
<dbReference type="KEGG" id="vg:15613292"/>
<accession>A0A916KQ98</accession>
<dbReference type="GeneID" id="15613292"/>
<evidence type="ECO:0000313" key="1">
    <source>
        <dbReference type="EMBL" id="CCU55870.1"/>
    </source>
</evidence>
<organism evidence="1 2">
    <name type="scientific">Choristoneura biennis entomopoxvirus</name>
    <name type="common">CbEPV</name>
    <dbReference type="NCBI Taxonomy" id="10288"/>
    <lineage>
        <taxon>Viruses</taxon>
        <taxon>Varidnaviria</taxon>
        <taxon>Bamfordvirae</taxon>
        <taxon>Nucleocytoviricota</taxon>
        <taxon>Pokkesviricetes</taxon>
        <taxon>Chitovirales</taxon>
        <taxon>Poxviridae</taxon>
        <taxon>Entomopoxvirinae</taxon>
        <taxon>Betaentomopoxvirus</taxon>
        <taxon>Betaentomopoxvirus cbiennis</taxon>
    </lineage>
</organism>
<organismHost>
    <name type="scientific">Choristoneura fumiferana</name>
    <name type="common">Spruce budworm moth</name>
    <name type="synonym">Archips fumiferana</name>
    <dbReference type="NCBI Taxonomy" id="7141"/>
</organismHost>
<gene>
    <name evidence="1" type="ORF">CHBEV_302</name>
</gene>